<feature type="transmembrane region" description="Helical" evidence="1">
    <location>
        <begin position="195"/>
        <end position="220"/>
    </location>
</feature>
<feature type="transmembrane region" description="Helical" evidence="1">
    <location>
        <begin position="153"/>
        <end position="174"/>
    </location>
</feature>
<accession>A0A1E3PIR2</accession>
<reference evidence="2 3" key="1">
    <citation type="journal article" date="2016" name="Proc. Natl. Acad. Sci. U.S.A.">
        <title>Comparative genomics of biotechnologically important yeasts.</title>
        <authorList>
            <person name="Riley R."/>
            <person name="Haridas S."/>
            <person name="Wolfe K.H."/>
            <person name="Lopes M.R."/>
            <person name="Hittinger C.T."/>
            <person name="Goeker M."/>
            <person name="Salamov A.A."/>
            <person name="Wisecaver J.H."/>
            <person name="Long T.M."/>
            <person name="Calvey C.H."/>
            <person name="Aerts A.L."/>
            <person name="Barry K.W."/>
            <person name="Choi C."/>
            <person name="Clum A."/>
            <person name="Coughlan A.Y."/>
            <person name="Deshpande S."/>
            <person name="Douglass A.P."/>
            <person name="Hanson S.J."/>
            <person name="Klenk H.-P."/>
            <person name="LaButti K.M."/>
            <person name="Lapidus A."/>
            <person name="Lindquist E.A."/>
            <person name="Lipzen A.M."/>
            <person name="Meier-Kolthoff J.P."/>
            <person name="Ohm R.A."/>
            <person name="Otillar R.P."/>
            <person name="Pangilinan J.L."/>
            <person name="Peng Y."/>
            <person name="Rokas A."/>
            <person name="Rosa C.A."/>
            <person name="Scheuner C."/>
            <person name="Sibirny A.A."/>
            <person name="Slot J.C."/>
            <person name="Stielow J.B."/>
            <person name="Sun H."/>
            <person name="Kurtzman C.P."/>
            <person name="Blackwell M."/>
            <person name="Grigoriev I.V."/>
            <person name="Jeffries T.W."/>
        </authorList>
    </citation>
    <scope>NUCLEOTIDE SEQUENCE [LARGE SCALE GENOMIC DNA]</scope>
    <source>
        <strain evidence="2 3">DSM 6958</strain>
    </source>
</reference>
<dbReference type="InterPro" id="IPR027458">
    <property type="entry name" value="STE2_TM1-TM2_sf"/>
</dbReference>
<keyword evidence="3" id="KW-1185">Reference proteome</keyword>
<dbReference type="GO" id="GO:0004932">
    <property type="term" value="F:mating-type factor pheromone receptor activity"/>
    <property type="evidence" value="ECO:0007669"/>
    <property type="project" value="InterPro"/>
</dbReference>
<feature type="transmembrane region" description="Helical" evidence="1">
    <location>
        <begin position="226"/>
        <end position="247"/>
    </location>
</feature>
<dbReference type="Pfam" id="PF02116">
    <property type="entry name" value="STE2"/>
    <property type="match status" value="1"/>
</dbReference>
<evidence type="ECO:0000256" key="1">
    <source>
        <dbReference type="SAM" id="Phobius"/>
    </source>
</evidence>
<protein>
    <submittedName>
        <fullName evidence="2">Uncharacterized protein</fullName>
    </submittedName>
</protein>
<dbReference type="STRING" id="857566.A0A1E3PIR2"/>
<dbReference type="PANTHER" id="PTHR28009:SF1">
    <property type="entry name" value="PHEROMONE ALPHA FACTOR RECEPTOR"/>
    <property type="match status" value="1"/>
</dbReference>
<feature type="non-terminal residue" evidence="2">
    <location>
        <position position="248"/>
    </location>
</feature>
<keyword evidence="1" id="KW-0812">Transmembrane</keyword>
<dbReference type="GO" id="GO:0038038">
    <property type="term" value="C:G protein-coupled receptor homodimeric complex"/>
    <property type="evidence" value="ECO:0007669"/>
    <property type="project" value="TreeGrafter"/>
</dbReference>
<dbReference type="GO" id="GO:0000750">
    <property type="term" value="P:pheromone-dependent signal transduction involved in conjugation with cellular fusion"/>
    <property type="evidence" value="ECO:0007669"/>
    <property type="project" value="TreeGrafter"/>
</dbReference>
<keyword evidence="1" id="KW-1133">Transmembrane helix</keyword>
<evidence type="ECO:0000313" key="3">
    <source>
        <dbReference type="Proteomes" id="UP000095009"/>
    </source>
</evidence>
<dbReference type="Proteomes" id="UP000095009">
    <property type="component" value="Unassembled WGS sequence"/>
</dbReference>
<keyword evidence="1" id="KW-0472">Membrane</keyword>
<dbReference type="CDD" id="cd14939">
    <property type="entry name" value="7tmD_STE2"/>
    <property type="match status" value="1"/>
</dbReference>
<dbReference type="AlphaFoldDB" id="A0A1E3PIR2"/>
<feature type="transmembrane region" description="Helical" evidence="1">
    <location>
        <begin position="81"/>
        <end position="102"/>
    </location>
</feature>
<organism evidence="2 3">
    <name type="scientific">Nadsonia fulvescens var. elongata DSM 6958</name>
    <dbReference type="NCBI Taxonomy" id="857566"/>
    <lineage>
        <taxon>Eukaryota</taxon>
        <taxon>Fungi</taxon>
        <taxon>Dikarya</taxon>
        <taxon>Ascomycota</taxon>
        <taxon>Saccharomycotina</taxon>
        <taxon>Dipodascomycetes</taxon>
        <taxon>Dipodascales</taxon>
        <taxon>Dipodascales incertae sedis</taxon>
        <taxon>Nadsonia</taxon>
    </lineage>
</organism>
<gene>
    <name evidence="2" type="ORF">NADFUDRAFT_5787</name>
</gene>
<dbReference type="InterPro" id="IPR000366">
    <property type="entry name" value="GPCR_STE2"/>
</dbReference>
<dbReference type="OrthoDB" id="5402633at2759"/>
<dbReference type="PANTHER" id="PTHR28009">
    <property type="entry name" value="PHEROMONE ALPHA FACTOR RECEPTOR"/>
    <property type="match status" value="1"/>
</dbReference>
<evidence type="ECO:0000313" key="2">
    <source>
        <dbReference type="EMBL" id="ODQ65248.1"/>
    </source>
</evidence>
<name>A0A1E3PIR2_9ASCO</name>
<feature type="non-terminal residue" evidence="2">
    <location>
        <position position="1"/>
    </location>
</feature>
<dbReference type="EMBL" id="KV454410">
    <property type="protein sequence ID" value="ODQ65248.1"/>
    <property type="molecule type" value="Genomic_DNA"/>
</dbReference>
<dbReference type="PRINTS" id="PR00250">
    <property type="entry name" value="GPCRSTE2"/>
</dbReference>
<feature type="transmembrane region" description="Helical" evidence="1">
    <location>
        <begin position="28"/>
        <end position="51"/>
    </location>
</feature>
<sequence length="248" mass="27617">IVFGVRIGACGLSLITLWMVSRRRNTPVFILNIICLVLLIIHSGLYLQYLLGNYGSVSNYLTHFYLNISLLEMNTSVAANIIQYLIIISVKASLVFQCRVVFADWQLASNIVTGALLMVCIPSIGFWTVSTVWNSQQILDASKQDNPMLLRYNWVPITAQLFYASIITVSCLVFNSKLLFAIRKRRVLGLKQFGALQIIFTVGCQTMIVPTVLSFINFALPESSPYGISALTSMFVVISLPLSAMWAS</sequence>
<feature type="transmembrane region" description="Helical" evidence="1">
    <location>
        <begin position="114"/>
        <end position="133"/>
    </location>
</feature>
<dbReference type="Gene3D" id="1.10.287.920">
    <property type="entry name" value="Pheromone alpha factor receptor"/>
    <property type="match status" value="1"/>
</dbReference>
<proteinExistence type="predicted"/>